<organism evidence="4 5">
    <name type="scientific">Ancrocorticia populi</name>
    <dbReference type="NCBI Taxonomy" id="2175228"/>
    <lineage>
        <taxon>Bacteria</taxon>
        <taxon>Bacillati</taxon>
        <taxon>Actinomycetota</taxon>
        <taxon>Actinomycetes</taxon>
        <taxon>Actinomycetales</taxon>
        <taxon>Actinomycetaceae</taxon>
        <taxon>Ancrocorticia</taxon>
    </lineage>
</organism>
<gene>
    <name evidence="4" type="ORF">DD236_10710</name>
</gene>
<dbReference type="Gene3D" id="2.60.40.1240">
    <property type="match status" value="1"/>
</dbReference>
<comment type="caution">
    <text evidence="4">The sequence shown here is derived from an EMBL/GenBank/DDBJ whole genome shotgun (WGS) entry which is preliminary data.</text>
</comment>
<accession>A0A2V1K1U0</accession>
<evidence type="ECO:0000256" key="1">
    <source>
        <dbReference type="ARBA" id="ARBA00022729"/>
    </source>
</evidence>
<evidence type="ECO:0000259" key="3">
    <source>
        <dbReference type="Pfam" id="PF11611"/>
    </source>
</evidence>
<evidence type="ECO:0000256" key="2">
    <source>
        <dbReference type="SAM" id="MobiDB-lite"/>
    </source>
</evidence>
<dbReference type="Proteomes" id="UP000245283">
    <property type="component" value="Unassembled WGS sequence"/>
</dbReference>
<dbReference type="OrthoDB" id="3430849at2"/>
<keyword evidence="5" id="KW-1185">Reference proteome</keyword>
<evidence type="ECO:0000313" key="4">
    <source>
        <dbReference type="EMBL" id="PWF24500.1"/>
    </source>
</evidence>
<sequence length="186" mass="19561">MSTPTEKKKPLYKRWWFIVLAIAIIGGVAASMGGGDSADQTADQTASSESSTAQQEIVAGISDVVTSGDFEIVVSGLGERTETIGDEYFQEEAQGEYIPVSLSLTNTGSESAYVSDGDIKLVSGETTYSSDTGAIMYADDAFAFEEINPGNTLSGTLYFDVPAGTEVDSLTFSGGLFDTDAVIKLN</sequence>
<reference evidence="5" key="1">
    <citation type="submission" date="2018-05" db="EMBL/GenBank/DDBJ databases">
        <authorList>
            <person name="Li Y."/>
        </authorList>
    </citation>
    <scope>NUCLEOTIDE SEQUENCE [LARGE SCALE GENOMIC DNA]</scope>
    <source>
        <strain evidence="5">sk1b4</strain>
    </source>
</reference>
<dbReference type="AlphaFoldDB" id="A0A2V1K1U0"/>
<evidence type="ECO:0000313" key="5">
    <source>
        <dbReference type="Proteomes" id="UP000245283"/>
    </source>
</evidence>
<protein>
    <submittedName>
        <fullName evidence="4">DUF4352 domain-containing protein</fullName>
    </submittedName>
</protein>
<keyword evidence="1" id="KW-0732">Signal</keyword>
<dbReference type="EMBL" id="QETB01000006">
    <property type="protein sequence ID" value="PWF24500.1"/>
    <property type="molecule type" value="Genomic_DNA"/>
</dbReference>
<proteinExistence type="predicted"/>
<feature type="region of interest" description="Disordered" evidence="2">
    <location>
        <begin position="34"/>
        <end position="53"/>
    </location>
</feature>
<dbReference type="Pfam" id="PF11611">
    <property type="entry name" value="DUF4352"/>
    <property type="match status" value="1"/>
</dbReference>
<name>A0A2V1K1U0_9ACTO</name>
<feature type="domain" description="DUF4352" evidence="3">
    <location>
        <begin position="61"/>
        <end position="180"/>
    </location>
</feature>
<dbReference type="InterPro" id="IPR029051">
    <property type="entry name" value="DUF4352"/>
</dbReference>
<dbReference type="InterPro" id="IPR029050">
    <property type="entry name" value="Immunoprotect_excell_Ig-like"/>
</dbReference>
<dbReference type="RefSeq" id="WP_109094396.1">
    <property type="nucleotide sequence ID" value="NZ_QETB01000006.1"/>
</dbReference>